<name>A0A6C0ADB6_9ZZZZ</name>
<dbReference type="AlphaFoldDB" id="A0A6C0ADB6"/>
<protein>
    <submittedName>
        <fullName evidence="1">Uncharacterized protein</fullName>
    </submittedName>
</protein>
<evidence type="ECO:0000313" key="1">
    <source>
        <dbReference type="EMBL" id="QHS77708.1"/>
    </source>
</evidence>
<proteinExistence type="predicted"/>
<dbReference type="EMBL" id="MN740593">
    <property type="protein sequence ID" value="QHS77708.1"/>
    <property type="molecule type" value="Genomic_DNA"/>
</dbReference>
<organism evidence="1">
    <name type="scientific">viral metagenome</name>
    <dbReference type="NCBI Taxonomy" id="1070528"/>
    <lineage>
        <taxon>unclassified sequences</taxon>
        <taxon>metagenomes</taxon>
        <taxon>organismal metagenomes</taxon>
    </lineage>
</organism>
<sequence>MSGKKLRDMNFNVKKETQKEKEVNLTVRKNYPVNYNGKT</sequence>
<accession>A0A6C0ADB6</accession>
<reference evidence="1" key="1">
    <citation type="journal article" date="2020" name="Nature">
        <title>Giant virus diversity and host interactions through global metagenomics.</title>
        <authorList>
            <person name="Schulz F."/>
            <person name="Roux S."/>
            <person name="Paez-Espino D."/>
            <person name="Jungbluth S."/>
            <person name="Walsh D.A."/>
            <person name="Denef V.J."/>
            <person name="McMahon K.D."/>
            <person name="Konstantinidis K.T."/>
            <person name="Eloe-Fadrosh E.A."/>
            <person name="Kyrpides N.C."/>
            <person name="Woyke T."/>
        </authorList>
    </citation>
    <scope>NUCLEOTIDE SEQUENCE</scope>
    <source>
        <strain evidence="1">GVMAG-S-1021933-23</strain>
    </source>
</reference>